<feature type="binding site" evidence="11">
    <location>
        <position position="87"/>
    </location>
    <ligand>
        <name>Mg(2+)</name>
        <dbReference type="ChEBI" id="CHEBI:18420"/>
    </ligand>
</feature>
<feature type="domain" description="Phosphoribosyl-AMP cyclohydrolase" evidence="12">
    <location>
        <begin position="36"/>
        <end position="109"/>
    </location>
</feature>
<comment type="subcellular location">
    <subcellularLocation>
        <location evidence="11">Cytoplasm</location>
    </subcellularLocation>
</comment>
<organism evidence="13 14">
    <name type="scientific">Glacieibacterium frigidum</name>
    <dbReference type="NCBI Taxonomy" id="2593303"/>
    <lineage>
        <taxon>Bacteria</taxon>
        <taxon>Pseudomonadati</taxon>
        <taxon>Pseudomonadota</taxon>
        <taxon>Alphaproteobacteria</taxon>
        <taxon>Sphingomonadales</taxon>
        <taxon>Sphingosinicellaceae</taxon>
        <taxon>Glacieibacterium</taxon>
    </lineage>
</organism>
<evidence type="ECO:0000256" key="10">
    <source>
        <dbReference type="ARBA" id="ARBA00023102"/>
    </source>
</evidence>
<dbReference type="InterPro" id="IPR002496">
    <property type="entry name" value="PRib_AMP_CycHydrolase_dom"/>
</dbReference>
<dbReference type="EMBL" id="VJWA01000001">
    <property type="protein sequence ID" value="TRW17973.1"/>
    <property type="molecule type" value="Genomic_DNA"/>
</dbReference>
<comment type="similarity">
    <text evidence="11">Belongs to the PRA-CH family.</text>
</comment>
<feature type="binding site" evidence="11">
    <location>
        <position position="85"/>
    </location>
    <ligand>
        <name>Mg(2+)</name>
        <dbReference type="ChEBI" id="CHEBI:18420"/>
    </ligand>
</feature>
<evidence type="ECO:0000256" key="2">
    <source>
        <dbReference type="ARBA" id="ARBA00001460"/>
    </source>
</evidence>
<evidence type="ECO:0000256" key="5">
    <source>
        <dbReference type="ARBA" id="ARBA00007731"/>
    </source>
</evidence>
<dbReference type="GO" id="GO:0004635">
    <property type="term" value="F:phosphoribosyl-AMP cyclohydrolase activity"/>
    <property type="evidence" value="ECO:0007669"/>
    <property type="project" value="UniProtKB-UniRule"/>
</dbReference>
<dbReference type="EC" id="3.5.4.19" evidence="11"/>
<dbReference type="InterPro" id="IPR038019">
    <property type="entry name" value="PRib_AMP_CycHydrolase_sf"/>
</dbReference>
<sequence>MSDSARETATRLDPKWDERGLIQAVAVDAASGAVLMVAHMDPAALAATLATGEAHYWSRSRQEVWHKGGTSGNVQRVREVTIDCDQDAVVLRVEPAGPACHTGAPTCFYRVVEADGALVRTRP</sequence>
<keyword evidence="8 11" id="KW-0028">Amino-acid biosynthesis</keyword>
<dbReference type="AlphaFoldDB" id="A0A552UIC4"/>
<evidence type="ECO:0000256" key="1">
    <source>
        <dbReference type="ARBA" id="ARBA00000024"/>
    </source>
</evidence>
<evidence type="ECO:0000256" key="6">
    <source>
        <dbReference type="ARBA" id="ARBA00008299"/>
    </source>
</evidence>
<keyword evidence="14" id="KW-1185">Reference proteome</keyword>
<keyword evidence="11" id="KW-0460">Magnesium</keyword>
<keyword evidence="7 11" id="KW-0963">Cytoplasm</keyword>
<comment type="cofactor">
    <cofactor evidence="11">
        <name>Mg(2+)</name>
        <dbReference type="ChEBI" id="CHEBI:18420"/>
    </cofactor>
    <text evidence="11">Binds 1 Mg(2+) ion per subunit.</text>
</comment>
<keyword evidence="9 11" id="KW-0378">Hydrolase</keyword>
<comment type="similarity">
    <text evidence="5">In the C-terminal section; belongs to the PRA-PH family.</text>
</comment>
<comment type="pathway">
    <text evidence="4">Amino-acid biosynthesis; L-histidine biosynthesis; L-histidine from 5-phospho-alpha-D-ribose 1-diphosphate: step 2/9.</text>
</comment>
<dbReference type="Gene3D" id="3.10.20.810">
    <property type="entry name" value="Phosphoribosyl-AMP cyclohydrolase"/>
    <property type="match status" value="1"/>
</dbReference>
<protein>
    <recommendedName>
        <fullName evidence="11">Phosphoribosyl-AMP cyclohydrolase</fullName>
        <shortName evidence="11">PRA-CH</shortName>
        <ecNumber evidence="11">3.5.4.19</ecNumber>
    </recommendedName>
</protein>
<name>A0A552UIC4_9SPHN</name>
<dbReference type="PANTHER" id="PTHR42945">
    <property type="entry name" value="HISTIDINE BIOSYNTHESIS BIFUNCTIONAL PROTEIN"/>
    <property type="match status" value="1"/>
</dbReference>
<comment type="function">
    <text evidence="11">Catalyzes the hydrolysis of the adenine ring of phosphoribosyl-AMP.</text>
</comment>
<dbReference type="Proteomes" id="UP000317894">
    <property type="component" value="Unassembled WGS sequence"/>
</dbReference>
<feature type="binding site" evidence="11">
    <location>
        <position position="100"/>
    </location>
    <ligand>
        <name>Zn(2+)</name>
        <dbReference type="ChEBI" id="CHEBI:29105"/>
        <note>ligand shared between dimeric partners</note>
    </ligand>
</feature>
<feature type="binding site" evidence="11">
    <location>
        <position position="107"/>
    </location>
    <ligand>
        <name>Zn(2+)</name>
        <dbReference type="ChEBI" id="CHEBI:29105"/>
        <note>ligand shared between dimeric partners</note>
    </ligand>
</feature>
<dbReference type="InterPro" id="IPR026660">
    <property type="entry name" value="PRA-CH"/>
</dbReference>
<evidence type="ECO:0000259" key="12">
    <source>
        <dbReference type="Pfam" id="PF01502"/>
    </source>
</evidence>
<dbReference type="HAMAP" id="MF_01021">
    <property type="entry name" value="HisI"/>
    <property type="match status" value="1"/>
</dbReference>
<accession>A0A552UIC4</accession>
<dbReference type="RefSeq" id="WP_144236667.1">
    <property type="nucleotide sequence ID" value="NZ_VJWA01000001.1"/>
</dbReference>
<comment type="subunit">
    <text evidence="11">Homodimer.</text>
</comment>
<dbReference type="GO" id="GO:0004636">
    <property type="term" value="F:phosphoribosyl-ATP diphosphatase activity"/>
    <property type="evidence" value="ECO:0007669"/>
    <property type="project" value="UniProtKB-EC"/>
</dbReference>
<keyword evidence="11" id="KW-0862">Zinc</keyword>
<dbReference type="NCBIfam" id="NF000768">
    <property type="entry name" value="PRK00051.1"/>
    <property type="match status" value="1"/>
</dbReference>
<gene>
    <name evidence="11 13" type="primary">hisI</name>
    <name evidence="13" type="ORF">FMM06_07585</name>
</gene>
<evidence type="ECO:0000256" key="3">
    <source>
        <dbReference type="ARBA" id="ARBA00005169"/>
    </source>
</evidence>
<proteinExistence type="inferred from homology"/>
<dbReference type="Pfam" id="PF01502">
    <property type="entry name" value="PRA-CH"/>
    <property type="match status" value="1"/>
</dbReference>
<evidence type="ECO:0000313" key="13">
    <source>
        <dbReference type="EMBL" id="TRW17973.1"/>
    </source>
</evidence>
<evidence type="ECO:0000256" key="9">
    <source>
        <dbReference type="ARBA" id="ARBA00022801"/>
    </source>
</evidence>
<dbReference type="OrthoDB" id="9795769at2"/>
<evidence type="ECO:0000256" key="4">
    <source>
        <dbReference type="ARBA" id="ARBA00005204"/>
    </source>
</evidence>
<comment type="catalytic activity">
    <reaction evidence="1 11">
        <text>1-(5-phospho-beta-D-ribosyl)-5'-AMP + H2O = 1-(5-phospho-beta-D-ribosyl)-5-[(5-phospho-beta-D-ribosylamino)methylideneamino]imidazole-4-carboxamide</text>
        <dbReference type="Rhea" id="RHEA:20049"/>
        <dbReference type="ChEBI" id="CHEBI:15377"/>
        <dbReference type="ChEBI" id="CHEBI:58435"/>
        <dbReference type="ChEBI" id="CHEBI:59457"/>
        <dbReference type="EC" id="3.5.4.19"/>
    </reaction>
</comment>
<comment type="similarity">
    <text evidence="6">In the N-terminal section; belongs to the PRA-CH family.</text>
</comment>
<dbReference type="GO" id="GO:0000105">
    <property type="term" value="P:L-histidine biosynthetic process"/>
    <property type="evidence" value="ECO:0007669"/>
    <property type="project" value="UniProtKB-UniRule"/>
</dbReference>
<keyword evidence="11" id="KW-0479">Metal-binding</keyword>
<comment type="caution">
    <text evidence="13">The sequence shown here is derived from an EMBL/GenBank/DDBJ whole genome shotgun (WGS) entry which is preliminary data.</text>
</comment>
<evidence type="ECO:0000256" key="7">
    <source>
        <dbReference type="ARBA" id="ARBA00022490"/>
    </source>
</evidence>
<comment type="cofactor">
    <cofactor evidence="11">
        <name>Zn(2+)</name>
        <dbReference type="ChEBI" id="CHEBI:29105"/>
    </cofactor>
    <text evidence="11">Binds 1 zinc ion per subunit.</text>
</comment>
<keyword evidence="10 11" id="KW-0368">Histidine biosynthesis</keyword>
<evidence type="ECO:0000313" key="14">
    <source>
        <dbReference type="Proteomes" id="UP000317894"/>
    </source>
</evidence>
<dbReference type="UniPathway" id="UPA00031">
    <property type="reaction ID" value="UER00008"/>
</dbReference>
<dbReference type="GO" id="GO:0008270">
    <property type="term" value="F:zinc ion binding"/>
    <property type="evidence" value="ECO:0007669"/>
    <property type="project" value="UniProtKB-UniRule"/>
</dbReference>
<feature type="binding site" evidence="11">
    <location>
        <position position="84"/>
    </location>
    <ligand>
        <name>Zn(2+)</name>
        <dbReference type="ChEBI" id="CHEBI:29105"/>
        <note>ligand shared between dimeric partners</note>
    </ligand>
</feature>
<evidence type="ECO:0000256" key="8">
    <source>
        <dbReference type="ARBA" id="ARBA00022605"/>
    </source>
</evidence>
<dbReference type="GO" id="GO:0000287">
    <property type="term" value="F:magnesium ion binding"/>
    <property type="evidence" value="ECO:0007669"/>
    <property type="project" value="UniProtKB-UniRule"/>
</dbReference>
<reference evidence="13 14" key="1">
    <citation type="submission" date="2019-07" db="EMBL/GenBank/DDBJ databases">
        <title>Novel species isolated from glacier.</title>
        <authorList>
            <person name="Liu Q."/>
            <person name="Xin Y.-H."/>
        </authorList>
    </citation>
    <scope>NUCLEOTIDE SEQUENCE [LARGE SCALE GENOMIC DNA]</scope>
    <source>
        <strain evidence="13 14">LB1R16</strain>
    </source>
</reference>
<feature type="binding site" evidence="11">
    <location>
        <position position="83"/>
    </location>
    <ligand>
        <name>Mg(2+)</name>
        <dbReference type="ChEBI" id="CHEBI:18420"/>
    </ligand>
</feature>
<comment type="pathway">
    <text evidence="3 11">Amino-acid biosynthesis; L-histidine biosynthesis; L-histidine from 5-phospho-alpha-D-ribose 1-diphosphate: step 3/9.</text>
</comment>
<dbReference type="GO" id="GO:0005737">
    <property type="term" value="C:cytoplasm"/>
    <property type="evidence" value="ECO:0007669"/>
    <property type="project" value="UniProtKB-SubCell"/>
</dbReference>
<evidence type="ECO:0000256" key="11">
    <source>
        <dbReference type="HAMAP-Rule" id="MF_01021"/>
    </source>
</evidence>
<comment type="catalytic activity">
    <reaction evidence="2">
        <text>1-(5-phospho-beta-D-ribosyl)-ATP + H2O = 1-(5-phospho-beta-D-ribosyl)-5'-AMP + diphosphate + H(+)</text>
        <dbReference type="Rhea" id="RHEA:22828"/>
        <dbReference type="ChEBI" id="CHEBI:15377"/>
        <dbReference type="ChEBI" id="CHEBI:15378"/>
        <dbReference type="ChEBI" id="CHEBI:33019"/>
        <dbReference type="ChEBI" id="CHEBI:59457"/>
        <dbReference type="ChEBI" id="CHEBI:73183"/>
        <dbReference type="EC" id="3.6.1.31"/>
    </reaction>
</comment>
<dbReference type="FunFam" id="3.10.20.810:FF:000001">
    <property type="entry name" value="Histidine biosynthesis bifunctional protein HisIE"/>
    <property type="match status" value="1"/>
</dbReference>
<dbReference type="PANTHER" id="PTHR42945:SF1">
    <property type="entry name" value="HISTIDINE BIOSYNTHESIS BIFUNCTIONAL PROTEIN HIS7"/>
    <property type="match status" value="1"/>
</dbReference>
<dbReference type="SUPFAM" id="SSF141734">
    <property type="entry name" value="HisI-like"/>
    <property type="match status" value="1"/>
</dbReference>